<keyword evidence="2" id="KW-0812">Transmembrane</keyword>
<protein>
    <submittedName>
        <fullName evidence="3">Polymer-forming cytoskeletal protein</fullName>
    </submittedName>
</protein>
<dbReference type="EMBL" id="CP055905">
    <property type="protein sequence ID" value="QMR42879.1"/>
    <property type="molecule type" value="Genomic_DNA"/>
</dbReference>
<name>A0AAP9R2X9_KLEAE</name>
<dbReference type="AlphaFoldDB" id="A0AAP9R2X9"/>
<comment type="similarity">
    <text evidence="1">Belongs to the bactofilin family.</text>
</comment>
<evidence type="ECO:0000256" key="1">
    <source>
        <dbReference type="ARBA" id="ARBA00044755"/>
    </source>
</evidence>
<dbReference type="Proteomes" id="UP000514462">
    <property type="component" value="Plasmid pRHBSTW-00938_2"/>
</dbReference>
<feature type="transmembrane region" description="Helical" evidence="2">
    <location>
        <begin position="12"/>
        <end position="44"/>
    </location>
</feature>
<proteinExistence type="inferred from homology"/>
<keyword evidence="2" id="KW-0472">Membrane</keyword>
<organism evidence="3 4">
    <name type="scientific">Klebsiella aerogenes</name>
    <name type="common">Enterobacter aerogenes</name>
    <dbReference type="NCBI Taxonomy" id="548"/>
    <lineage>
        <taxon>Bacteria</taxon>
        <taxon>Pseudomonadati</taxon>
        <taxon>Pseudomonadota</taxon>
        <taxon>Gammaproteobacteria</taxon>
        <taxon>Enterobacterales</taxon>
        <taxon>Enterobacteriaceae</taxon>
        <taxon>Klebsiella/Raoultella group</taxon>
        <taxon>Klebsiella</taxon>
    </lineage>
</organism>
<reference evidence="4" key="1">
    <citation type="submission" date="2020-06" db="EMBL/GenBank/DDBJ databases">
        <title>REHAB project genomes.</title>
        <authorList>
            <person name="Shaw L.P."/>
        </authorList>
    </citation>
    <scope>NUCLEOTIDE SEQUENCE [LARGE SCALE GENOMIC DNA]</scope>
    <source>
        <strain evidence="4">RHBSTW-00938</strain>
        <plasmid evidence="4">prhbstw-00938_2</plasmid>
    </source>
</reference>
<keyword evidence="2" id="KW-1133">Transmembrane helix</keyword>
<dbReference type="PANTHER" id="PTHR35024">
    <property type="entry name" value="HYPOTHETICAL CYTOSOLIC PROTEIN"/>
    <property type="match status" value="1"/>
</dbReference>
<gene>
    <name evidence="3" type="ORF">HV331_25505</name>
</gene>
<dbReference type="PANTHER" id="PTHR35024:SF4">
    <property type="entry name" value="POLYMER-FORMING CYTOSKELETAL PROTEIN"/>
    <property type="match status" value="1"/>
</dbReference>
<evidence type="ECO:0000256" key="2">
    <source>
        <dbReference type="SAM" id="Phobius"/>
    </source>
</evidence>
<sequence length="197" mass="21138">MSYFYFWLGVMLWMMALMAWLLFYSYTSGCLVFLSMAAFTFHVIKRISAGMFGKNKTEKDRSAPQTEAIAPEPLLGTVIASEVCIEGNIATSGKVFIYGGVKGDIHARDGLVMVMPGGWVTGKITAPHLVVEGRIEGECHAGKVDIGGQGNVQGILHYTTLSVDAGAVFAGSAEHHAEDNVVDFTSDGMPEPIVGMV</sequence>
<keyword evidence="3" id="KW-0614">Plasmid</keyword>
<dbReference type="Pfam" id="PF04519">
    <property type="entry name" value="Bactofilin"/>
    <property type="match status" value="1"/>
</dbReference>
<evidence type="ECO:0000313" key="3">
    <source>
        <dbReference type="EMBL" id="QMR42879.1"/>
    </source>
</evidence>
<dbReference type="InterPro" id="IPR007607">
    <property type="entry name" value="BacA/B"/>
</dbReference>
<dbReference type="RefSeq" id="WP_182015652.1">
    <property type="nucleotide sequence ID" value="NZ_CP055905.1"/>
</dbReference>
<evidence type="ECO:0000313" key="4">
    <source>
        <dbReference type="Proteomes" id="UP000514462"/>
    </source>
</evidence>
<geneLocation type="plasmid" evidence="4">
    <name>prhbstw-00938_2</name>
</geneLocation>
<accession>A0AAP9R2X9</accession>